<feature type="chain" id="PRO_5044751915" evidence="2">
    <location>
        <begin position="28"/>
        <end position="101"/>
    </location>
</feature>
<dbReference type="Proteomes" id="UP001632038">
    <property type="component" value="Unassembled WGS sequence"/>
</dbReference>
<dbReference type="EMBL" id="JAVIJP010000028">
    <property type="protein sequence ID" value="KAL3634754.1"/>
    <property type="molecule type" value="Genomic_DNA"/>
</dbReference>
<gene>
    <name evidence="3" type="ORF">CASFOL_021808</name>
</gene>
<protein>
    <submittedName>
        <fullName evidence="3">Uncharacterized protein</fullName>
    </submittedName>
</protein>
<sequence length="101" mass="10949">MGKPIFQNPRTILYIFIVLYLCIATKCSEGRQEKIINSNQNQANIVYPKKQFSHPHLLASSPQHNKKRPTTPGHSPGGGHKSGGGSHPSPGIGHPVLPIGH</sequence>
<feature type="region of interest" description="Disordered" evidence="1">
    <location>
        <begin position="52"/>
        <end position="101"/>
    </location>
</feature>
<proteinExistence type="predicted"/>
<evidence type="ECO:0000256" key="1">
    <source>
        <dbReference type="SAM" id="MobiDB-lite"/>
    </source>
</evidence>
<organism evidence="3 4">
    <name type="scientific">Castilleja foliolosa</name>
    <dbReference type="NCBI Taxonomy" id="1961234"/>
    <lineage>
        <taxon>Eukaryota</taxon>
        <taxon>Viridiplantae</taxon>
        <taxon>Streptophyta</taxon>
        <taxon>Embryophyta</taxon>
        <taxon>Tracheophyta</taxon>
        <taxon>Spermatophyta</taxon>
        <taxon>Magnoliopsida</taxon>
        <taxon>eudicotyledons</taxon>
        <taxon>Gunneridae</taxon>
        <taxon>Pentapetalae</taxon>
        <taxon>asterids</taxon>
        <taxon>lamiids</taxon>
        <taxon>Lamiales</taxon>
        <taxon>Orobanchaceae</taxon>
        <taxon>Pedicularideae</taxon>
        <taxon>Castillejinae</taxon>
        <taxon>Castilleja</taxon>
    </lineage>
</organism>
<keyword evidence="4" id="KW-1185">Reference proteome</keyword>
<feature type="signal peptide" evidence="2">
    <location>
        <begin position="1"/>
        <end position="27"/>
    </location>
</feature>
<evidence type="ECO:0000313" key="4">
    <source>
        <dbReference type="Proteomes" id="UP001632038"/>
    </source>
</evidence>
<evidence type="ECO:0000313" key="3">
    <source>
        <dbReference type="EMBL" id="KAL3634754.1"/>
    </source>
</evidence>
<comment type="caution">
    <text evidence="3">The sequence shown here is derived from an EMBL/GenBank/DDBJ whole genome shotgun (WGS) entry which is preliminary data.</text>
</comment>
<name>A0ABD3CYW3_9LAMI</name>
<feature type="compositionally biased region" description="Gly residues" evidence="1">
    <location>
        <begin position="75"/>
        <end position="86"/>
    </location>
</feature>
<accession>A0ABD3CYW3</accession>
<dbReference type="AlphaFoldDB" id="A0ABD3CYW3"/>
<reference evidence="4" key="1">
    <citation type="journal article" date="2024" name="IScience">
        <title>Strigolactones Initiate the Formation of Haustorium-like Structures in Castilleja.</title>
        <authorList>
            <person name="Buerger M."/>
            <person name="Peterson D."/>
            <person name="Chory J."/>
        </authorList>
    </citation>
    <scope>NUCLEOTIDE SEQUENCE [LARGE SCALE GENOMIC DNA]</scope>
</reference>
<evidence type="ECO:0000256" key="2">
    <source>
        <dbReference type="SAM" id="SignalP"/>
    </source>
</evidence>
<keyword evidence="2" id="KW-0732">Signal</keyword>